<keyword evidence="3" id="KW-1185">Reference proteome</keyword>
<name>A0A4R6J920_9ACTN</name>
<accession>A0A4R6J920</accession>
<dbReference type="EMBL" id="SNWR01000002">
    <property type="protein sequence ID" value="TDO31677.1"/>
    <property type="molecule type" value="Genomic_DNA"/>
</dbReference>
<proteinExistence type="predicted"/>
<evidence type="ECO:0000313" key="2">
    <source>
        <dbReference type="EMBL" id="TDO31677.1"/>
    </source>
</evidence>
<dbReference type="SUPFAM" id="SSF53474">
    <property type="entry name" value="alpha/beta-Hydrolases"/>
    <property type="match status" value="1"/>
</dbReference>
<dbReference type="GO" id="GO:0016042">
    <property type="term" value="P:lipid catabolic process"/>
    <property type="evidence" value="ECO:0007669"/>
    <property type="project" value="InterPro"/>
</dbReference>
<dbReference type="AlphaFoldDB" id="A0A4R6J920"/>
<comment type="caution">
    <text evidence="2">The sequence shown here is derived from an EMBL/GenBank/DDBJ whole genome shotgun (WGS) entry which is preliminary data.</text>
</comment>
<feature type="chain" id="PRO_5020441591" evidence="1">
    <location>
        <begin position="27"/>
        <end position="383"/>
    </location>
</feature>
<dbReference type="PIRSF" id="PIRSF029171">
    <property type="entry name" value="Esterase_LipA"/>
    <property type="match status" value="1"/>
</dbReference>
<dbReference type="Proteomes" id="UP000294901">
    <property type="component" value="Unassembled WGS sequence"/>
</dbReference>
<dbReference type="Pfam" id="PF03583">
    <property type="entry name" value="LIP"/>
    <property type="match status" value="1"/>
</dbReference>
<dbReference type="InterPro" id="IPR005152">
    <property type="entry name" value="Lipase_secreted"/>
</dbReference>
<dbReference type="PANTHER" id="PTHR34853:SF1">
    <property type="entry name" value="LIPASE 5"/>
    <property type="match status" value="1"/>
</dbReference>
<reference evidence="2 3" key="1">
    <citation type="submission" date="2019-03" db="EMBL/GenBank/DDBJ databases">
        <title>Sequencing the genomes of 1000 actinobacteria strains.</title>
        <authorList>
            <person name="Klenk H.-P."/>
        </authorList>
    </citation>
    <scope>NUCLEOTIDE SEQUENCE [LARGE SCALE GENOMIC DNA]</scope>
    <source>
        <strain evidence="2 3">DSM 43805</strain>
    </source>
</reference>
<feature type="signal peptide" evidence="1">
    <location>
        <begin position="1"/>
        <end position="26"/>
    </location>
</feature>
<organism evidence="2 3">
    <name type="scientific">Paractinoplanes brasiliensis</name>
    <dbReference type="NCBI Taxonomy" id="52695"/>
    <lineage>
        <taxon>Bacteria</taxon>
        <taxon>Bacillati</taxon>
        <taxon>Actinomycetota</taxon>
        <taxon>Actinomycetes</taxon>
        <taxon>Micromonosporales</taxon>
        <taxon>Micromonosporaceae</taxon>
        <taxon>Paractinoplanes</taxon>
    </lineage>
</organism>
<protein>
    <submittedName>
        <fullName evidence="2">Pimeloyl-ACP methyl ester carboxylesterase</fullName>
    </submittedName>
</protein>
<dbReference type="RefSeq" id="WP_133877746.1">
    <property type="nucleotide sequence ID" value="NZ_BOMD01000074.1"/>
</dbReference>
<dbReference type="GO" id="GO:0004806">
    <property type="term" value="F:triacylglycerol lipase activity"/>
    <property type="evidence" value="ECO:0007669"/>
    <property type="project" value="InterPro"/>
</dbReference>
<dbReference type="InterPro" id="IPR029058">
    <property type="entry name" value="AB_hydrolase_fold"/>
</dbReference>
<keyword evidence="1" id="KW-0732">Signal</keyword>
<dbReference type="Gene3D" id="3.40.50.1820">
    <property type="entry name" value="alpha/beta hydrolase"/>
    <property type="match status" value="2"/>
</dbReference>
<evidence type="ECO:0000313" key="3">
    <source>
        <dbReference type="Proteomes" id="UP000294901"/>
    </source>
</evidence>
<sequence>MFITRLLAATLAGSTALSAAASPAMADPASDRFGPAHVFRWTPQPAPMPAPGSIISSAPRALPEGLRSLARAKQIKYATTDVRGNATFASGLVLTPLRNKKNKTVVWAHGTTGIADRCAPSANDDVFWPEARVAVSSLLERGWTVAAPDYPGLGTPGPHPYLIGDSEGRSIIDSVRAARNLDDDLSREYVVDGHSQGGQGALFANQLAGGYDGGLQLRGTVSIAPTSQTRVLAEAIPGTEGQGFMAMALYGLNAVEPSFKPETVLTGAALGQGDALRQGCLNEVLATYAPPLKLLKGDRLPEAWVDKLADYVDPAQTPLTAPAFIVQGADDAIVPAALTDILVGQLKGAPVRYDTLPGRDHDSAVVDSTGRVAAWINQRFDHP</sequence>
<dbReference type="OrthoDB" id="9798122at2"/>
<gene>
    <name evidence="2" type="ORF">C8E87_7104</name>
</gene>
<dbReference type="PANTHER" id="PTHR34853">
    <property type="match status" value="1"/>
</dbReference>
<evidence type="ECO:0000256" key="1">
    <source>
        <dbReference type="SAM" id="SignalP"/>
    </source>
</evidence>